<proteinExistence type="inferred from homology"/>
<dbReference type="InterPro" id="IPR010258">
    <property type="entry name" value="Conjugal_tfr_TrbG/VirB9/CagX"/>
</dbReference>
<dbReference type="Pfam" id="PF03524">
    <property type="entry name" value="CagX"/>
    <property type="match status" value="1"/>
</dbReference>
<dbReference type="InterPro" id="IPR038161">
    <property type="entry name" value="VirB9/CagX/TrbG_C_sf"/>
</dbReference>
<dbReference type="RefSeq" id="WP_100103257.1">
    <property type="nucleotide sequence ID" value="NZ_CAWNMT010000001.1"/>
</dbReference>
<evidence type="ECO:0000256" key="3">
    <source>
        <dbReference type="SAM" id="SignalP"/>
    </source>
</evidence>
<dbReference type="Gene3D" id="2.60.40.2500">
    <property type="match status" value="1"/>
</dbReference>
<organism evidence="4 5">
    <name type="scientific">Candidatus Williamhamiltonella defendens</name>
    <dbReference type="NCBI Taxonomy" id="138072"/>
    <lineage>
        <taxon>Bacteria</taxon>
        <taxon>Pseudomonadati</taxon>
        <taxon>Pseudomonadota</taxon>
        <taxon>Gammaproteobacteria</taxon>
        <taxon>Enterobacterales</taxon>
        <taxon>Enterobacteriaceae</taxon>
        <taxon>aphid secondary symbionts</taxon>
        <taxon>Candidatus Williamhamiltonella</taxon>
    </lineage>
</organism>
<dbReference type="CDD" id="cd06911">
    <property type="entry name" value="VirB9_CagX_TrbG"/>
    <property type="match status" value="1"/>
</dbReference>
<reference evidence="5" key="1">
    <citation type="submission" date="2016-10" db="EMBL/GenBank/DDBJ databases">
        <authorList>
            <person name="Chevignon G."/>
        </authorList>
    </citation>
    <scope>NUCLEOTIDE SEQUENCE [LARGE SCALE GENOMIC DNA]</scope>
    <source>
        <strain evidence="5">A2C</strain>
    </source>
</reference>
<keyword evidence="2 3" id="KW-0732">Signal</keyword>
<dbReference type="EMBL" id="CP017606">
    <property type="protein sequence ID" value="ATW29815.1"/>
    <property type="molecule type" value="Genomic_DNA"/>
</dbReference>
<name>A0A2D3T7K7_9ENTR</name>
<sequence length="309" mass="34974">MKTGVLLFLAGLVLVSGGVQAAATPQGSRFDSRMQQVAYHPRNTTIVQAAEGYVSTLVFSEEEDVISTQTGFTKGWNVTKEGNRVYIRVAPVKQPIRTIKSGEDGDEEVESERVFEPQDKDWRTNLFVTTTKHFYSLELRLIDKGQPLSQLAYVIDYRYPQEEQAQTRKAQQARQREWEKAQMKQSIAQAFNAAQAPRNWDYYMRVAKDSRDIAPDFAYDDGRFTYLGFSPIKTFPAAFVAYGEKEHIVNASVQQKGNYKVLVIHQINPRFVLRSGHKVVGIENHGVGKVTVPDGNTISPHVQRVETEK</sequence>
<reference evidence="5" key="2">
    <citation type="submission" date="2017-11" db="EMBL/GenBank/DDBJ databases">
        <title>PacBio sequencing of new strain of the secondary endosymbiont Candidatus Hamiltonella defensa.</title>
        <authorList>
            <person name="Strand M.R."/>
            <person name="Oliver K."/>
        </authorList>
    </citation>
    <scope>NUCLEOTIDE SEQUENCE [LARGE SCALE GENOMIC DNA]</scope>
    <source>
        <strain evidence="5">A2C</strain>
    </source>
</reference>
<evidence type="ECO:0000313" key="5">
    <source>
        <dbReference type="Proteomes" id="UP000230008"/>
    </source>
</evidence>
<accession>A0A2D3T7K7</accession>
<dbReference type="Proteomes" id="UP000230008">
    <property type="component" value="Chromosome"/>
</dbReference>
<gene>
    <name evidence="4" type="ORF">BJP41_05100</name>
</gene>
<comment type="similarity">
    <text evidence="1">Belongs to the TrbG/VirB9 family.</text>
</comment>
<evidence type="ECO:0000256" key="2">
    <source>
        <dbReference type="ARBA" id="ARBA00022729"/>
    </source>
</evidence>
<evidence type="ECO:0000256" key="1">
    <source>
        <dbReference type="ARBA" id="ARBA00006135"/>
    </source>
</evidence>
<dbReference type="InterPro" id="IPR033645">
    <property type="entry name" value="VirB9/CagX/TrbG_C"/>
</dbReference>
<evidence type="ECO:0000313" key="4">
    <source>
        <dbReference type="EMBL" id="ATW29815.1"/>
    </source>
</evidence>
<dbReference type="NCBIfam" id="TIGR02781">
    <property type="entry name" value="VirB9"/>
    <property type="match status" value="1"/>
</dbReference>
<dbReference type="InterPro" id="IPR014148">
    <property type="entry name" value="VirB9"/>
</dbReference>
<dbReference type="AlphaFoldDB" id="A0A2D3T7K7"/>
<protein>
    <submittedName>
        <fullName evidence="4">P-type conjugative transfer protein VirB9</fullName>
    </submittedName>
</protein>
<feature type="chain" id="PRO_5030044962" evidence="3">
    <location>
        <begin position="22"/>
        <end position="309"/>
    </location>
</feature>
<feature type="signal peptide" evidence="3">
    <location>
        <begin position="1"/>
        <end position="21"/>
    </location>
</feature>